<evidence type="ECO:0000313" key="1">
    <source>
        <dbReference type="EMBL" id="CEK96090.1"/>
    </source>
</evidence>
<sequence length="207" mass="23443">MCDVAEKSAIRHKATGDFKVLASEAKSGLWETFITQVCGDKSLYQFWQFHRKMNRRNTSQSFPTLRDSSGSVLTTDAEKGQGFLHRFVEQTEKGDKTDRHNIISALRDITSSGEPYIDLITKEDVVNALKASHSTAPGPDGVQYHHIKQLDETVINAVVMDFNKSVQNDVVPKDWLHSYLRPLHKHGKDPKLLTSYRILTLLNLFGM</sequence>
<protein>
    <recommendedName>
        <fullName evidence="2">Reverse transcriptase domain-containing protein</fullName>
    </recommendedName>
</protein>
<gene>
    <name evidence="1" type="primary">ORF210380</name>
</gene>
<dbReference type="EMBL" id="HACG01049225">
    <property type="protein sequence ID" value="CEK96090.1"/>
    <property type="molecule type" value="Transcribed_RNA"/>
</dbReference>
<evidence type="ECO:0008006" key="2">
    <source>
        <dbReference type="Google" id="ProtNLM"/>
    </source>
</evidence>
<dbReference type="AlphaFoldDB" id="A0A0B7BVB7"/>
<reference evidence="1" key="1">
    <citation type="submission" date="2014-12" db="EMBL/GenBank/DDBJ databases">
        <title>Insight into the proteome of Arion vulgaris.</title>
        <authorList>
            <person name="Aradska J."/>
            <person name="Bulat T."/>
            <person name="Smidak R."/>
            <person name="Sarate P."/>
            <person name="Gangsoo J."/>
            <person name="Sialana F."/>
            <person name="Bilban M."/>
            <person name="Lubec G."/>
        </authorList>
    </citation>
    <scope>NUCLEOTIDE SEQUENCE</scope>
    <source>
        <tissue evidence="1">Skin</tissue>
    </source>
</reference>
<accession>A0A0B7BVB7</accession>
<name>A0A0B7BVB7_9EUPU</name>
<feature type="non-terminal residue" evidence="1">
    <location>
        <position position="207"/>
    </location>
</feature>
<proteinExistence type="predicted"/>
<organism evidence="1">
    <name type="scientific">Arion vulgaris</name>
    <dbReference type="NCBI Taxonomy" id="1028688"/>
    <lineage>
        <taxon>Eukaryota</taxon>
        <taxon>Metazoa</taxon>
        <taxon>Spiralia</taxon>
        <taxon>Lophotrochozoa</taxon>
        <taxon>Mollusca</taxon>
        <taxon>Gastropoda</taxon>
        <taxon>Heterobranchia</taxon>
        <taxon>Euthyneura</taxon>
        <taxon>Panpulmonata</taxon>
        <taxon>Eupulmonata</taxon>
        <taxon>Stylommatophora</taxon>
        <taxon>Helicina</taxon>
        <taxon>Arionoidea</taxon>
        <taxon>Arionidae</taxon>
        <taxon>Arion</taxon>
    </lineage>
</organism>